<dbReference type="GO" id="GO:0046872">
    <property type="term" value="F:metal ion binding"/>
    <property type="evidence" value="ECO:0007669"/>
    <property type="project" value="UniProtKB-KW"/>
</dbReference>
<keyword evidence="4" id="KW-0456">Lyase</keyword>
<evidence type="ECO:0000256" key="4">
    <source>
        <dbReference type="ARBA" id="ARBA00023239"/>
    </source>
</evidence>
<keyword evidence="3" id="KW-0411">Iron-sulfur</keyword>
<reference evidence="6" key="1">
    <citation type="journal article" date="2014" name="Front. Microbiol.">
        <title>High frequency of phylogenetically diverse reductive dehalogenase-homologous genes in deep subseafloor sedimentary metagenomes.</title>
        <authorList>
            <person name="Kawai M."/>
            <person name="Futagami T."/>
            <person name="Toyoda A."/>
            <person name="Takaki Y."/>
            <person name="Nishi S."/>
            <person name="Hori S."/>
            <person name="Arai W."/>
            <person name="Tsubouchi T."/>
            <person name="Morono Y."/>
            <person name="Uchiyama I."/>
            <person name="Ito T."/>
            <person name="Fujiyama A."/>
            <person name="Inagaki F."/>
            <person name="Takami H."/>
        </authorList>
    </citation>
    <scope>NUCLEOTIDE SEQUENCE</scope>
    <source>
        <strain evidence="6">Expedition CK06-06</strain>
    </source>
</reference>
<dbReference type="InterPro" id="IPR036008">
    <property type="entry name" value="Aconitase_4Fe-4S_dom"/>
</dbReference>
<accession>X0X629</accession>
<evidence type="ECO:0000256" key="2">
    <source>
        <dbReference type="ARBA" id="ARBA00023004"/>
    </source>
</evidence>
<dbReference type="InterPro" id="IPR015931">
    <property type="entry name" value="Acnase/IPM_dHydase_lsu_aba_1/3"/>
</dbReference>
<dbReference type="EMBL" id="BARS01040109">
    <property type="protein sequence ID" value="GAG32113.1"/>
    <property type="molecule type" value="Genomic_DNA"/>
</dbReference>
<dbReference type="PANTHER" id="PTHR43822:SF16">
    <property type="entry name" value="3-ISOPROPYLMALATE DEHYDRATASE LARGE SUBUNIT 2"/>
    <property type="match status" value="1"/>
</dbReference>
<organism evidence="6">
    <name type="scientific">marine sediment metagenome</name>
    <dbReference type="NCBI Taxonomy" id="412755"/>
    <lineage>
        <taxon>unclassified sequences</taxon>
        <taxon>metagenomes</taxon>
        <taxon>ecological metagenomes</taxon>
    </lineage>
</organism>
<sequence length="196" mass="21187">MGMTLAEKIMAKHAVPNIRDVKAGELIFAKVDLVMGTDIASPLAIDVFERMDADRVYNQDKIALVNDHLVPAKDIKAAQLSKMMRDFAKKYNITNYFEVGRSGICHTIVPDKGLVVPGDLVVGADSHTCTYGAIGALSTGVGSTDMAATMVLGENWFRVPASIKVNYKGVLPDKIGGKDIILYTIKQLGVDGALYR</sequence>
<feature type="domain" description="Aconitase/3-isopropylmalate dehydratase large subunit alpha/beta/alpha" evidence="5">
    <location>
        <begin position="7"/>
        <end position="193"/>
    </location>
</feature>
<dbReference type="InterPro" id="IPR001030">
    <property type="entry name" value="Acoase/IPM_deHydtase_lsu_aba"/>
</dbReference>
<dbReference type="GO" id="GO:0051536">
    <property type="term" value="F:iron-sulfur cluster binding"/>
    <property type="evidence" value="ECO:0007669"/>
    <property type="project" value="UniProtKB-KW"/>
</dbReference>
<dbReference type="PANTHER" id="PTHR43822">
    <property type="entry name" value="HOMOACONITASE, MITOCHONDRIAL-RELATED"/>
    <property type="match status" value="1"/>
</dbReference>
<dbReference type="GO" id="GO:0016829">
    <property type="term" value="F:lyase activity"/>
    <property type="evidence" value="ECO:0007669"/>
    <property type="project" value="UniProtKB-KW"/>
</dbReference>
<dbReference type="PRINTS" id="PR00415">
    <property type="entry name" value="ACONITASE"/>
</dbReference>
<dbReference type="GO" id="GO:0043436">
    <property type="term" value="P:oxoacid metabolic process"/>
    <property type="evidence" value="ECO:0007669"/>
    <property type="project" value="UniProtKB-ARBA"/>
</dbReference>
<dbReference type="Gene3D" id="3.30.499.10">
    <property type="entry name" value="Aconitase, domain 3"/>
    <property type="match status" value="1"/>
</dbReference>
<evidence type="ECO:0000256" key="3">
    <source>
        <dbReference type="ARBA" id="ARBA00023014"/>
    </source>
</evidence>
<keyword evidence="1" id="KW-0479">Metal-binding</keyword>
<dbReference type="AlphaFoldDB" id="X0X629"/>
<name>X0X629_9ZZZZ</name>
<evidence type="ECO:0000259" key="5">
    <source>
        <dbReference type="Pfam" id="PF00330"/>
    </source>
</evidence>
<gene>
    <name evidence="6" type="ORF">S01H1_61190</name>
</gene>
<feature type="non-terminal residue" evidence="6">
    <location>
        <position position="196"/>
    </location>
</feature>
<proteinExistence type="predicted"/>
<dbReference type="SUPFAM" id="SSF53732">
    <property type="entry name" value="Aconitase iron-sulfur domain"/>
    <property type="match status" value="1"/>
</dbReference>
<dbReference type="Pfam" id="PF00330">
    <property type="entry name" value="Aconitase"/>
    <property type="match status" value="1"/>
</dbReference>
<protein>
    <recommendedName>
        <fullName evidence="5">Aconitase/3-isopropylmalate dehydratase large subunit alpha/beta/alpha domain-containing protein</fullName>
    </recommendedName>
</protein>
<evidence type="ECO:0000313" key="6">
    <source>
        <dbReference type="EMBL" id="GAG32113.1"/>
    </source>
</evidence>
<keyword evidence="2" id="KW-0408">Iron</keyword>
<comment type="caution">
    <text evidence="6">The sequence shown here is derived from an EMBL/GenBank/DDBJ whole genome shotgun (WGS) entry which is preliminary data.</text>
</comment>
<dbReference type="InterPro" id="IPR050067">
    <property type="entry name" value="IPM_dehydratase_rel_enz"/>
</dbReference>
<evidence type="ECO:0000256" key="1">
    <source>
        <dbReference type="ARBA" id="ARBA00022723"/>
    </source>
</evidence>